<sequence length="354" mass="41043">MPAWIKYTISVFSICTVLFLGLNKAGELARPQDFDSDVWTNYYAEEDNTINTVLIGSSSMYRYWIPTQAYEEQGYTSMLIGTAAQDIRLAPYLMEEAAKTQDLDLFVVEVRSIIIRGDVTKIKDEHYNYRMEVMTSGMRPSSTKFEMIQKYYRADEKSKFELMFPILKYHDNLLTFDRQVLIDRLNQGTDEFKTGRQRSKITKIKEPVFESDGQLHLSDETLGYIDDIETKAEELGVKVLLVATPYYPSKGQASKQLQLDEYIASKGYDYLNMNNVLDELNLDYSTDFYNSKHVNIAGAKKVTTYLAQYIEDNYGLQSKLTDEQKQSWTDACDAWADEESSLMVEWEKYKKENE</sequence>
<dbReference type="Proteomes" id="UP000660047">
    <property type="component" value="Unassembled WGS sequence"/>
</dbReference>
<protein>
    <recommendedName>
        <fullName evidence="3">SGNH/GDSL hydrolase family protein</fullName>
    </recommendedName>
</protein>
<comment type="caution">
    <text evidence="1">The sequence shown here is derived from an EMBL/GenBank/DDBJ whole genome shotgun (WGS) entry which is preliminary data.</text>
</comment>
<accession>A0AAI9K3W5</accession>
<evidence type="ECO:0000313" key="1">
    <source>
        <dbReference type="EMBL" id="GFO93883.1"/>
    </source>
</evidence>
<dbReference type="AlphaFoldDB" id="A0AAI9K3W5"/>
<gene>
    <name evidence="1" type="ORF">COEU31_09290</name>
</gene>
<name>A0AAI9K3W5_9FIRM</name>
<organism evidence="1 2">
    <name type="scientific">Coprococcus eutactus</name>
    <dbReference type="NCBI Taxonomy" id="33043"/>
    <lineage>
        <taxon>Bacteria</taxon>
        <taxon>Bacillati</taxon>
        <taxon>Bacillota</taxon>
        <taxon>Clostridia</taxon>
        <taxon>Lachnospirales</taxon>
        <taxon>Lachnospiraceae</taxon>
        <taxon>Coprococcus</taxon>
    </lineage>
</organism>
<dbReference type="RefSeq" id="WP_055223172.1">
    <property type="nucleotide sequence ID" value="NZ_BLYL01000004.1"/>
</dbReference>
<reference evidence="1" key="1">
    <citation type="submission" date="2020-06" db="EMBL/GenBank/DDBJ databases">
        <title>Characterization of fructooligosaccharide metabolism and fructooligosaccharide-degrading enzymes in human commensal butyrate producers.</title>
        <authorList>
            <person name="Tanno H."/>
            <person name="Fujii T."/>
            <person name="Hirano K."/>
            <person name="Maeno S."/>
            <person name="Tonozuka T."/>
            <person name="Sakamoto M."/>
            <person name="Ohkuma M."/>
            <person name="Tochio T."/>
            <person name="Endo A."/>
        </authorList>
    </citation>
    <scope>NUCLEOTIDE SEQUENCE</scope>
    <source>
        <strain evidence="1">JCM 31265</strain>
    </source>
</reference>
<dbReference type="EMBL" id="BLYL01000004">
    <property type="protein sequence ID" value="GFO93883.1"/>
    <property type="molecule type" value="Genomic_DNA"/>
</dbReference>
<proteinExistence type="predicted"/>
<evidence type="ECO:0008006" key="3">
    <source>
        <dbReference type="Google" id="ProtNLM"/>
    </source>
</evidence>
<evidence type="ECO:0000313" key="2">
    <source>
        <dbReference type="Proteomes" id="UP000660047"/>
    </source>
</evidence>